<keyword evidence="3" id="KW-0274">FAD</keyword>
<keyword evidence="7" id="KW-1185">Reference proteome</keyword>
<evidence type="ECO:0000259" key="5">
    <source>
        <dbReference type="Pfam" id="PF01494"/>
    </source>
</evidence>
<dbReference type="InterPro" id="IPR050641">
    <property type="entry name" value="RIFMO-like"/>
</dbReference>
<comment type="cofactor">
    <cofactor evidence="1">
        <name>FAD</name>
        <dbReference type="ChEBI" id="CHEBI:57692"/>
    </cofactor>
</comment>
<dbReference type="SUPFAM" id="SSF51905">
    <property type="entry name" value="FAD/NAD(P)-binding domain"/>
    <property type="match status" value="1"/>
</dbReference>
<reference evidence="6" key="1">
    <citation type="submission" date="2013-10" db="EMBL/GenBank/DDBJ databases">
        <title>Genomic analysis of the causative agents of coccidiosis in chickens.</title>
        <authorList>
            <person name="Reid A.J."/>
            <person name="Blake D."/>
            <person name="Billington K."/>
            <person name="Browne H."/>
            <person name="Dunn M."/>
            <person name="Hung S."/>
            <person name="Kawahara F."/>
            <person name="Miranda-Saavedra D."/>
            <person name="Mourier T."/>
            <person name="Nagra H."/>
            <person name="Otto T.D."/>
            <person name="Rawlings N."/>
            <person name="Sanchez A."/>
            <person name="Sanders M."/>
            <person name="Subramaniam C."/>
            <person name="Tay Y."/>
            <person name="Dear P."/>
            <person name="Doerig C."/>
            <person name="Gruber A."/>
            <person name="Parkinson J."/>
            <person name="Shirley M."/>
            <person name="Wan K.L."/>
            <person name="Berriman M."/>
            <person name="Tomley F."/>
            <person name="Pain A."/>
        </authorList>
    </citation>
    <scope>NUCLEOTIDE SEQUENCE [LARGE SCALE GENOMIC DNA]</scope>
    <source>
        <strain evidence="6">Houghton</strain>
    </source>
</reference>
<feature type="region of interest" description="Disordered" evidence="4">
    <location>
        <begin position="124"/>
        <end position="174"/>
    </location>
</feature>
<protein>
    <submittedName>
        <fullName evidence="6">FAD-depdendent monooxygenase, putative</fullName>
    </submittedName>
</protein>
<dbReference type="OrthoDB" id="1716816at2759"/>
<dbReference type="Gene3D" id="3.50.50.60">
    <property type="entry name" value="FAD/NAD(P)-binding domain"/>
    <property type="match status" value="1"/>
</dbReference>
<dbReference type="RefSeq" id="XP_013351595.1">
    <property type="nucleotide sequence ID" value="XM_013496141.1"/>
</dbReference>
<feature type="domain" description="FAD-binding" evidence="5">
    <location>
        <begin position="386"/>
        <end position="425"/>
    </location>
</feature>
<dbReference type="EMBL" id="HG681687">
    <property type="protein sequence ID" value="CDJ29021.1"/>
    <property type="molecule type" value="Genomic_DNA"/>
</dbReference>
<sequence length="638" mass="69071">MCAAVWRQLGHLDLCVDALSPCLNDWRSFIYTTQLNCIERNYLAAVDHFRGSAAMYVVWGVPACVAECSFEEVRLSDGRMTYKEAISPCRMTQLSQNLLLPLLYKEAEARASKEGVGDIEYAPEGATATHGHREQSQLEGPPRGDRSGGPQQKYERNRRETDTPEAAARGQEPQLAPLRLLLSARWEGATQGTTSGNAECACPSGPVTSMVSVRDSASNVSVWEITSDLVIGSDGAGSRVREWGGASLVGGPPLQHFLNVTFRSKELAAGMEQHEDAPTGLFVAHIPFFPLSRDDKLVHLGPDGDKRQAIHLIESLAGRRIADIQIQDVRPWQMVAKVAAQYLPGGHFSRHTGSSSNSPGELFSSAGLEAEENLAKEEAILWGPLRGRILLAGDAAHCLPPAGGLGMNLGIADCLNAAWKIAQCYHLRQGPFAPLQQQHQQLKQGKQECQQQMDPAGKILRSYEEERKLVAEVIPELDWKRTPLSAWQRQQPRQSCTNLLGLDWEAAAAAARGLAAASDAATSAITTAAAAVGLQGMAKAAGDASMRIAKGVLECFMSIGRAQAAFQMALGPIRSKMLETIRVLLSSDETHLGLRFQGVDLGYAYTKSALMCDRGEGGPTLQTIAVRDTFVVKEIEPE</sequence>
<dbReference type="VEuPathDB" id="ToxoDB:EMH_0046200"/>
<dbReference type="GeneID" id="25379322"/>
<dbReference type="Proteomes" id="UP000030744">
    <property type="component" value="Unassembled WGS sequence"/>
</dbReference>
<dbReference type="Gene3D" id="3.30.9.10">
    <property type="entry name" value="D-Amino Acid Oxidase, subunit A, domain 2"/>
    <property type="match status" value="1"/>
</dbReference>
<feature type="compositionally biased region" description="Basic and acidic residues" evidence="4">
    <location>
        <begin position="131"/>
        <end position="146"/>
    </location>
</feature>
<name>U6JW84_9EIME</name>
<keyword evidence="2" id="KW-0285">Flavoprotein</keyword>
<dbReference type="PANTHER" id="PTHR43004">
    <property type="entry name" value="TRK SYSTEM POTASSIUM UPTAKE PROTEIN"/>
    <property type="match status" value="1"/>
</dbReference>
<dbReference type="Pfam" id="PF01494">
    <property type="entry name" value="FAD_binding_3"/>
    <property type="match status" value="1"/>
</dbReference>
<evidence type="ECO:0000313" key="6">
    <source>
        <dbReference type="EMBL" id="CDJ29021.1"/>
    </source>
</evidence>
<evidence type="ECO:0000256" key="1">
    <source>
        <dbReference type="ARBA" id="ARBA00001974"/>
    </source>
</evidence>
<proteinExistence type="predicted"/>
<dbReference type="PRINTS" id="PR00420">
    <property type="entry name" value="RNGMNOXGNASE"/>
</dbReference>
<gene>
    <name evidence="6" type="ORF">EMH_0046200</name>
</gene>
<reference evidence="6" key="2">
    <citation type="submission" date="2013-10" db="EMBL/GenBank/DDBJ databases">
        <authorList>
            <person name="Aslett M."/>
        </authorList>
    </citation>
    <scope>NUCLEOTIDE SEQUENCE [LARGE SCALE GENOMIC DNA]</scope>
    <source>
        <strain evidence="6">Houghton</strain>
    </source>
</reference>
<evidence type="ECO:0000256" key="2">
    <source>
        <dbReference type="ARBA" id="ARBA00022630"/>
    </source>
</evidence>
<evidence type="ECO:0000256" key="3">
    <source>
        <dbReference type="ARBA" id="ARBA00022827"/>
    </source>
</evidence>
<dbReference type="InterPro" id="IPR002938">
    <property type="entry name" value="FAD-bd"/>
</dbReference>
<keyword evidence="6" id="KW-0503">Monooxygenase</keyword>
<dbReference type="GO" id="GO:0071949">
    <property type="term" value="F:FAD binding"/>
    <property type="evidence" value="ECO:0007669"/>
    <property type="project" value="InterPro"/>
</dbReference>
<evidence type="ECO:0000256" key="4">
    <source>
        <dbReference type="SAM" id="MobiDB-lite"/>
    </source>
</evidence>
<evidence type="ECO:0000313" key="7">
    <source>
        <dbReference type="Proteomes" id="UP000030744"/>
    </source>
</evidence>
<accession>U6JW84</accession>
<dbReference type="AlphaFoldDB" id="U6JW84"/>
<dbReference type="InterPro" id="IPR036188">
    <property type="entry name" value="FAD/NAD-bd_sf"/>
</dbReference>
<feature type="compositionally biased region" description="Basic and acidic residues" evidence="4">
    <location>
        <begin position="153"/>
        <end position="162"/>
    </location>
</feature>
<dbReference type="GO" id="GO:0016709">
    <property type="term" value="F:oxidoreductase activity, acting on paired donors, with incorporation or reduction of molecular oxygen, NAD(P)H as one donor, and incorporation of one atom of oxygen"/>
    <property type="evidence" value="ECO:0007669"/>
    <property type="project" value="UniProtKB-ARBA"/>
</dbReference>
<keyword evidence="6" id="KW-0560">Oxidoreductase</keyword>
<dbReference type="PANTHER" id="PTHR43004:SF19">
    <property type="entry name" value="BINDING MONOOXYGENASE, PUTATIVE (JCVI)-RELATED"/>
    <property type="match status" value="1"/>
</dbReference>
<organism evidence="6 7">
    <name type="scientific">Eimeria mitis</name>
    <dbReference type="NCBI Taxonomy" id="44415"/>
    <lineage>
        <taxon>Eukaryota</taxon>
        <taxon>Sar</taxon>
        <taxon>Alveolata</taxon>
        <taxon>Apicomplexa</taxon>
        <taxon>Conoidasida</taxon>
        <taxon>Coccidia</taxon>
        <taxon>Eucoccidiorida</taxon>
        <taxon>Eimeriorina</taxon>
        <taxon>Eimeriidae</taxon>
        <taxon>Eimeria</taxon>
    </lineage>
</organism>